<dbReference type="GO" id="GO:0045259">
    <property type="term" value="C:proton-transporting ATP synthase complex"/>
    <property type="evidence" value="ECO:0007669"/>
    <property type="project" value="InterPro"/>
</dbReference>
<proteinExistence type="inferred from homology"/>
<dbReference type="AlphaFoldDB" id="A0AAN8FIF0"/>
<keyword evidence="9" id="KW-0539">Nucleus</keyword>
<feature type="region of interest" description="Disordered" evidence="11">
    <location>
        <begin position="245"/>
        <end position="267"/>
    </location>
</feature>
<dbReference type="SUPFAM" id="SSF52540">
    <property type="entry name" value="P-loop containing nucleoside triphosphate hydrolases"/>
    <property type="match status" value="1"/>
</dbReference>
<dbReference type="InterPro" id="IPR003593">
    <property type="entry name" value="AAA+_ATPase"/>
</dbReference>
<dbReference type="Gene3D" id="3.40.50.300">
    <property type="entry name" value="P-loop containing nucleotide triphosphate hydrolases"/>
    <property type="match status" value="1"/>
</dbReference>
<comment type="similarity">
    <text evidence="4">Belongs to the eukaryotic ATPase epsilon family.</text>
</comment>
<dbReference type="InterPro" id="IPR021627">
    <property type="entry name" value="Mediator_Med27"/>
</dbReference>
<dbReference type="EMBL" id="WIXE01013885">
    <property type="protein sequence ID" value="KAK5974727.1"/>
    <property type="molecule type" value="Genomic_DNA"/>
</dbReference>
<dbReference type="GO" id="GO:0008017">
    <property type="term" value="F:microtubule binding"/>
    <property type="evidence" value="ECO:0007669"/>
    <property type="project" value="UniProtKB-ARBA"/>
</dbReference>
<dbReference type="PANTHER" id="PTHR23074">
    <property type="entry name" value="AAA DOMAIN-CONTAINING"/>
    <property type="match status" value="1"/>
</dbReference>
<dbReference type="InterPro" id="IPR027417">
    <property type="entry name" value="P-loop_NTPase"/>
</dbReference>
<dbReference type="Pfam" id="PF11571">
    <property type="entry name" value="Med27"/>
    <property type="match status" value="1"/>
</dbReference>
<evidence type="ECO:0000256" key="2">
    <source>
        <dbReference type="ARBA" id="ARBA00006914"/>
    </source>
</evidence>
<dbReference type="PANTHER" id="PTHR23074:SF17">
    <property type="entry name" value="FIDGETIN-LIKE PROTEIN 1"/>
    <property type="match status" value="1"/>
</dbReference>
<evidence type="ECO:0000313" key="13">
    <source>
        <dbReference type="EMBL" id="KAK5974727.1"/>
    </source>
</evidence>
<evidence type="ECO:0000256" key="8">
    <source>
        <dbReference type="ARBA" id="ARBA00023163"/>
    </source>
</evidence>
<evidence type="ECO:0000256" key="5">
    <source>
        <dbReference type="ARBA" id="ARBA00022741"/>
    </source>
</evidence>
<dbReference type="Proteomes" id="UP001331761">
    <property type="component" value="Unassembled WGS sequence"/>
</dbReference>
<dbReference type="InterPro" id="IPR036742">
    <property type="entry name" value="ATP_synth_F1_esu_sf_mt"/>
</dbReference>
<dbReference type="FunFam" id="3.40.50.300:FF:000093">
    <property type="entry name" value="Fidgetin-like 1"/>
    <property type="match status" value="1"/>
</dbReference>
<dbReference type="Pfam" id="PF04627">
    <property type="entry name" value="ATP-synt_Eps"/>
    <property type="match status" value="1"/>
</dbReference>
<keyword evidence="14" id="KW-1185">Reference proteome</keyword>
<comment type="subcellular location">
    <subcellularLocation>
        <location evidence="1">Nucleus</location>
    </subcellularLocation>
</comment>
<keyword evidence="7" id="KW-0805">Transcription regulation</keyword>
<comment type="similarity">
    <text evidence="2">Belongs to the AAA ATPase family.</text>
</comment>
<evidence type="ECO:0000256" key="1">
    <source>
        <dbReference type="ARBA" id="ARBA00004123"/>
    </source>
</evidence>
<dbReference type="GO" id="GO:0005743">
    <property type="term" value="C:mitochondrial inner membrane"/>
    <property type="evidence" value="ECO:0007669"/>
    <property type="project" value="InterPro"/>
</dbReference>
<evidence type="ECO:0000256" key="6">
    <source>
        <dbReference type="ARBA" id="ARBA00022840"/>
    </source>
</evidence>
<dbReference type="InterPro" id="IPR003960">
    <property type="entry name" value="ATPase_AAA_CS"/>
</dbReference>
<evidence type="ECO:0000259" key="12">
    <source>
        <dbReference type="SMART" id="SM00382"/>
    </source>
</evidence>
<protein>
    <recommendedName>
        <fullName evidence="10">Fidgetin-like protein 1</fullName>
    </recommendedName>
</protein>
<dbReference type="InterPro" id="IPR006721">
    <property type="entry name" value="ATP_synth_F1_esu_mt"/>
</dbReference>
<keyword evidence="5" id="KW-0547">Nucleotide-binding</keyword>
<name>A0AAN8FIF0_TRICO</name>
<dbReference type="InterPro" id="IPR041569">
    <property type="entry name" value="AAA_lid_3"/>
</dbReference>
<dbReference type="GO" id="GO:0016887">
    <property type="term" value="F:ATP hydrolysis activity"/>
    <property type="evidence" value="ECO:0007669"/>
    <property type="project" value="InterPro"/>
</dbReference>
<evidence type="ECO:0000256" key="11">
    <source>
        <dbReference type="SAM" id="MobiDB-lite"/>
    </source>
</evidence>
<feature type="domain" description="AAA+ ATPase" evidence="12">
    <location>
        <begin position="369"/>
        <end position="505"/>
    </location>
</feature>
<dbReference type="Pfam" id="PF17862">
    <property type="entry name" value="AAA_lid_3"/>
    <property type="match status" value="1"/>
</dbReference>
<dbReference type="InterPro" id="IPR047858">
    <property type="entry name" value="FIGNL1_ATPase"/>
</dbReference>
<keyword evidence="6" id="KW-0067">ATP-binding</keyword>
<comment type="similarity">
    <text evidence="3">Belongs to the Mediator complex subunit 27 family.</text>
</comment>
<evidence type="ECO:0000256" key="7">
    <source>
        <dbReference type="ARBA" id="ARBA00023015"/>
    </source>
</evidence>
<dbReference type="GO" id="GO:0016592">
    <property type="term" value="C:mediator complex"/>
    <property type="evidence" value="ECO:0007669"/>
    <property type="project" value="InterPro"/>
</dbReference>
<evidence type="ECO:0000256" key="4">
    <source>
        <dbReference type="ARBA" id="ARBA00009502"/>
    </source>
</evidence>
<dbReference type="FunFam" id="1.10.8.60:FF:000022">
    <property type="entry name" value="Fidgetin like 1"/>
    <property type="match status" value="1"/>
</dbReference>
<dbReference type="Gene3D" id="1.10.8.60">
    <property type="match status" value="1"/>
</dbReference>
<dbReference type="GO" id="GO:0046933">
    <property type="term" value="F:proton-transporting ATP synthase activity, rotational mechanism"/>
    <property type="evidence" value="ECO:0007669"/>
    <property type="project" value="InterPro"/>
</dbReference>
<dbReference type="Pfam" id="PF00004">
    <property type="entry name" value="AAA"/>
    <property type="match status" value="1"/>
</dbReference>
<dbReference type="InterPro" id="IPR003959">
    <property type="entry name" value="ATPase_AAA_core"/>
</dbReference>
<dbReference type="CDD" id="cd19525">
    <property type="entry name" value="RecA-like_Figl-1"/>
    <property type="match status" value="1"/>
</dbReference>
<evidence type="ECO:0000256" key="3">
    <source>
        <dbReference type="ARBA" id="ARBA00008048"/>
    </source>
</evidence>
<reference evidence="13 14" key="1">
    <citation type="submission" date="2019-10" db="EMBL/GenBank/DDBJ databases">
        <title>Assembly and Annotation for the nematode Trichostrongylus colubriformis.</title>
        <authorList>
            <person name="Martin J."/>
        </authorList>
    </citation>
    <scope>NUCLEOTIDE SEQUENCE [LARGE SCALE GENOMIC DNA]</scope>
    <source>
        <strain evidence="13">G859</strain>
        <tissue evidence="13">Whole worm</tissue>
    </source>
</reference>
<dbReference type="CDD" id="cd12153">
    <property type="entry name" value="F1-ATPase_epsilon"/>
    <property type="match status" value="1"/>
</dbReference>
<comment type="caution">
    <text evidence="13">The sequence shown here is derived from an EMBL/GenBank/DDBJ whole genome shotgun (WGS) entry which is preliminary data.</text>
</comment>
<evidence type="ECO:0000256" key="10">
    <source>
        <dbReference type="ARBA" id="ARBA00035694"/>
    </source>
</evidence>
<organism evidence="13 14">
    <name type="scientific">Trichostrongylus colubriformis</name>
    <name type="common">Black scour worm</name>
    <dbReference type="NCBI Taxonomy" id="6319"/>
    <lineage>
        <taxon>Eukaryota</taxon>
        <taxon>Metazoa</taxon>
        <taxon>Ecdysozoa</taxon>
        <taxon>Nematoda</taxon>
        <taxon>Chromadorea</taxon>
        <taxon>Rhabditida</taxon>
        <taxon>Rhabditina</taxon>
        <taxon>Rhabditomorpha</taxon>
        <taxon>Strongyloidea</taxon>
        <taxon>Trichostrongylidae</taxon>
        <taxon>Trichostrongylus</taxon>
    </lineage>
</organism>
<keyword evidence="8" id="KW-0804">Transcription</keyword>
<sequence>MVAWRAAGINYVRFSQIAAEVTRRCVKRLTNAPEVKASKATLKMSGWENGKAVKKSSLKVVMVTPSRAEKKGRSDACYPPAKFAMNASSPYFIGKHKTVRKRVEKGECSLSSYGFGGDGFKAGTQIEANRDENVRKVATIGRASSVTGGSLNASNGMAFDFSNDPKLRRVREVIVSIVDSDRKRVNDKELYDSIASTSSKGMQLVNGGKPKKPKSWEKKGLASLEDFKMASGGEIVKEMKQVVTEGGDSKGTDDDGDGPAASECGEAPKRYLGNKRITPVFNAPPMVKKALQMMDVNGGSGAATGLRAEPTLKHFDENIISLIESEIMSVTHETGWSDVAGLEGAKKALREIVVLPFKRPDMFKGIRAPPKGVLLFGPPGTGKTMIGRCVASQCKATFFNISASSLTSKWVGEGEKLVRALFSVARLKLPSVIFIDEVDSILSSRSETEHESSRRIKTEFLVQLDGVATNSDERLLVLAATNRPQELDEAARRRFVKRLYIALPEAGARLTIVRNLLADMKHSLEDTDFDRIAELTEGYSGADVRQLCAEAAMGPIRDVDNCSSMDIETIENDEIRPISITDFVSAAQVVRPTVVSEDLTAYKVLYYICRFMNVHRYTSEPADAANGRHGYPNGQPIEQYQVTRPALNPGVSAQSYPRYIRGPEASSLISPGKYAELALKILQELRAEAKKFFYEICNSEQKVTSAISLRKEMTATRFTDLYKQLERLANLVSLRPTNPSFSKLISSMFDYVWPYDYRSAIDEDDFISLSDDNSSQIFLSSYVDCISRMDSFKRALYFAAPQKPLGVSEEILDNAELLAMLDELKSSEKLLSRNVKVTSITEIPFREVALEIEVGAPQDTQFIPQMKIVWVFINGELAVIRIGAPEETLWSKDTDALSRYEVFRKINRSAAHYVLTKYNLKKISSLSIFTSIIFFVQIFATCFSTPCHVCHKSMRDYLPPVLIKEYRPVPVFVHEDCAYNKNEV</sequence>
<dbReference type="SMART" id="SM00382">
    <property type="entry name" value="AAA"/>
    <property type="match status" value="1"/>
</dbReference>
<gene>
    <name evidence="13" type="ORF">GCK32_001260</name>
</gene>
<dbReference type="SUPFAM" id="SSF48690">
    <property type="entry name" value="Epsilon subunit of mitochondrial F1F0-ATP synthase"/>
    <property type="match status" value="1"/>
</dbReference>
<dbReference type="Gene3D" id="1.10.1620.20">
    <property type="entry name" value="ATP synthase, F1 complex, epsilon subunit superfamily, mitochondrial"/>
    <property type="match status" value="1"/>
</dbReference>
<dbReference type="InterPro" id="IPR050304">
    <property type="entry name" value="MT-severing_AAA_ATPase"/>
</dbReference>
<dbReference type="GO" id="GO:0005524">
    <property type="term" value="F:ATP binding"/>
    <property type="evidence" value="ECO:0007669"/>
    <property type="project" value="UniProtKB-KW"/>
</dbReference>
<dbReference type="GO" id="GO:0008568">
    <property type="term" value="F:microtubule severing ATPase activity"/>
    <property type="evidence" value="ECO:0007669"/>
    <property type="project" value="TreeGrafter"/>
</dbReference>
<accession>A0AAN8FIF0</accession>
<dbReference type="PROSITE" id="PS00674">
    <property type="entry name" value="AAA"/>
    <property type="match status" value="1"/>
</dbReference>
<evidence type="ECO:0000313" key="14">
    <source>
        <dbReference type="Proteomes" id="UP001331761"/>
    </source>
</evidence>
<evidence type="ECO:0000256" key="9">
    <source>
        <dbReference type="ARBA" id="ARBA00023242"/>
    </source>
</evidence>